<organism evidence="2 3">
    <name type="scientific">Mucuna pruriens</name>
    <name type="common">Velvet bean</name>
    <name type="synonym">Dolichos pruriens</name>
    <dbReference type="NCBI Taxonomy" id="157652"/>
    <lineage>
        <taxon>Eukaryota</taxon>
        <taxon>Viridiplantae</taxon>
        <taxon>Streptophyta</taxon>
        <taxon>Embryophyta</taxon>
        <taxon>Tracheophyta</taxon>
        <taxon>Spermatophyta</taxon>
        <taxon>Magnoliopsida</taxon>
        <taxon>eudicotyledons</taxon>
        <taxon>Gunneridae</taxon>
        <taxon>Pentapetalae</taxon>
        <taxon>rosids</taxon>
        <taxon>fabids</taxon>
        <taxon>Fabales</taxon>
        <taxon>Fabaceae</taxon>
        <taxon>Papilionoideae</taxon>
        <taxon>50 kb inversion clade</taxon>
        <taxon>NPAAA clade</taxon>
        <taxon>indigoferoid/millettioid clade</taxon>
        <taxon>Phaseoleae</taxon>
        <taxon>Mucuna</taxon>
    </lineage>
</organism>
<dbReference type="STRING" id="157652.A0A371HU93"/>
<dbReference type="OrthoDB" id="1434603at2759"/>
<name>A0A371HU93_MUCPR</name>
<dbReference type="Pfam" id="PF04195">
    <property type="entry name" value="Transposase_28"/>
    <property type="match status" value="1"/>
</dbReference>
<feature type="domain" description="Transposase (putative) gypsy type" evidence="1">
    <location>
        <begin position="8"/>
        <end position="67"/>
    </location>
</feature>
<keyword evidence="3" id="KW-1185">Reference proteome</keyword>
<evidence type="ECO:0000313" key="3">
    <source>
        <dbReference type="Proteomes" id="UP000257109"/>
    </source>
</evidence>
<dbReference type="AlphaFoldDB" id="A0A371HU93"/>
<sequence length="389" mass="41880">MYETVLLDLGVTLPFDFFEADVLRMLGIAPSQLHPNGWAAIQAFKVVCLALGILPTAPVFLSHYTARVGPSVGWVSLTPLPNSGLFTSYTASYKGFKSRFVKIKAAEAGHFCIDPRPLPLYWQEPPKFKGLARSQLSLEAKVDLQLLDNLPRGMSCKDIVSWVSSNNATFRLKSMLKKQGVDMVELIKKARLTNDARSSGRKALETNTVATAAVKKSVASLAEKDSVPVVEKLTTLVVSDKEAGKRKVGSTIVEETAAKKGKATTPPPPPLPIQPKSNVVVTLGLVLPLGGLSSYVAPPTISSLWGPGFDMRSLFPTNKIPQHDRGGLVSTGAASSVDMMTAYMARSIATLETWCGMLGKAEQIMAKEAVSKKELDKAQKARAESLAQV</sequence>
<reference evidence="2" key="1">
    <citation type="submission" date="2018-05" db="EMBL/GenBank/DDBJ databases">
        <title>Draft genome of Mucuna pruriens seed.</title>
        <authorList>
            <person name="Nnadi N.E."/>
            <person name="Vos R."/>
            <person name="Hasami M.H."/>
            <person name="Devisetty U.K."/>
            <person name="Aguiy J.C."/>
        </authorList>
    </citation>
    <scope>NUCLEOTIDE SEQUENCE [LARGE SCALE GENOMIC DNA]</scope>
    <source>
        <strain evidence="2">JCA_2017</strain>
    </source>
</reference>
<dbReference type="PANTHER" id="PTHR31099:SF28">
    <property type="entry name" value="F5J5.12"/>
    <property type="match status" value="1"/>
</dbReference>
<dbReference type="Proteomes" id="UP000257109">
    <property type="component" value="Unassembled WGS sequence"/>
</dbReference>
<protein>
    <recommendedName>
        <fullName evidence="1">Transposase (putative) gypsy type domain-containing protein</fullName>
    </recommendedName>
</protein>
<feature type="non-terminal residue" evidence="2">
    <location>
        <position position="1"/>
    </location>
</feature>
<dbReference type="PANTHER" id="PTHR31099">
    <property type="entry name" value="OS06G0165300 PROTEIN"/>
    <property type="match status" value="1"/>
</dbReference>
<dbReference type="InterPro" id="IPR007321">
    <property type="entry name" value="Transposase_28"/>
</dbReference>
<gene>
    <name evidence="2" type="ORF">CR513_09664</name>
</gene>
<comment type="caution">
    <text evidence="2">The sequence shown here is derived from an EMBL/GenBank/DDBJ whole genome shotgun (WGS) entry which is preliminary data.</text>
</comment>
<dbReference type="EMBL" id="QJKJ01001700">
    <property type="protein sequence ID" value="RDY06360.1"/>
    <property type="molecule type" value="Genomic_DNA"/>
</dbReference>
<accession>A0A371HU93</accession>
<proteinExistence type="predicted"/>
<evidence type="ECO:0000259" key="1">
    <source>
        <dbReference type="Pfam" id="PF04195"/>
    </source>
</evidence>
<evidence type="ECO:0000313" key="2">
    <source>
        <dbReference type="EMBL" id="RDY06360.1"/>
    </source>
</evidence>